<organism evidence="2 3">
    <name type="scientific">Thermoproteota archaeon</name>
    <dbReference type="NCBI Taxonomy" id="2056631"/>
    <lineage>
        <taxon>Archaea</taxon>
        <taxon>Thermoproteota</taxon>
    </lineage>
</organism>
<keyword evidence="1" id="KW-0472">Membrane</keyword>
<comment type="caution">
    <text evidence="2">The sequence shown here is derived from an EMBL/GenBank/DDBJ whole genome shotgun (WGS) entry which is preliminary data.</text>
</comment>
<accession>A0A523BGZ3</accession>
<protein>
    <submittedName>
        <fullName evidence="2">Uncharacterized protein</fullName>
    </submittedName>
</protein>
<proteinExistence type="predicted"/>
<dbReference type="Proteomes" id="UP000317265">
    <property type="component" value="Unassembled WGS sequence"/>
</dbReference>
<feature type="transmembrane region" description="Helical" evidence="1">
    <location>
        <begin position="92"/>
        <end position="112"/>
    </location>
</feature>
<evidence type="ECO:0000313" key="2">
    <source>
        <dbReference type="EMBL" id="TDA40199.1"/>
    </source>
</evidence>
<gene>
    <name evidence="2" type="ORF">DSO09_01025</name>
</gene>
<feature type="transmembrane region" description="Helical" evidence="1">
    <location>
        <begin position="196"/>
        <end position="219"/>
    </location>
</feature>
<evidence type="ECO:0000313" key="3">
    <source>
        <dbReference type="Proteomes" id="UP000317265"/>
    </source>
</evidence>
<keyword evidence="1" id="KW-0812">Transmembrane</keyword>
<feature type="transmembrane region" description="Helical" evidence="1">
    <location>
        <begin position="9"/>
        <end position="27"/>
    </location>
</feature>
<sequence length="220" mass="25920">MKENRIKNLLIVFDVAILFLIIGFFYADFSYILQPNRRVPEPIKEAIKPVEKSLEIFNKTDEAIKTAIVNIIPEKETKSPIYINYISNAINIFLHNSLFLLFFSIPIIIEYLPSLCKYFKWKIDKRYEKLEKIGRILLIIGLLANLSLNCFYIGLGLRIFGFAFFYFFEFFALIFTVFPIVNYLRNNDFDEYINDLKFSIPLMLSLFFAGAFEESIYLVK</sequence>
<evidence type="ECO:0000256" key="1">
    <source>
        <dbReference type="SAM" id="Phobius"/>
    </source>
</evidence>
<feature type="transmembrane region" description="Helical" evidence="1">
    <location>
        <begin position="133"/>
        <end position="154"/>
    </location>
</feature>
<name>A0A523BGZ3_9CREN</name>
<reference evidence="2 3" key="1">
    <citation type="journal article" date="2019" name="Nat. Microbiol.">
        <title>Expanding anaerobic alkane metabolism in the domain of Archaea.</title>
        <authorList>
            <person name="Wang Y."/>
            <person name="Wegener G."/>
            <person name="Hou J."/>
            <person name="Wang F."/>
            <person name="Xiao X."/>
        </authorList>
    </citation>
    <scope>NUCLEOTIDE SEQUENCE [LARGE SCALE GENOMIC DNA]</scope>
    <source>
        <strain evidence="2">WYZ-LMO11</strain>
    </source>
</reference>
<keyword evidence="1" id="KW-1133">Transmembrane helix</keyword>
<dbReference type="AlphaFoldDB" id="A0A523BGZ3"/>
<feature type="transmembrane region" description="Helical" evidence="1">
    <location>
        <begin position="160"/>
        <end position="184"/>
    </location>
</feature>
<dbReference type="EMBL" id="QNVI01000013">
    <property type="protein sequence ID" value="TDA40199.1"/>
    <property type="molecule type" value="Genomic_DNA"/>
</dbReference>